<dbReference type="GO" id="GO:0005524">
    <property type="term" value="F:ATP binding"/>
    <property type="evidence" value="ECO:0007669"/>
    <property type="project" value="UniProtKB-KW"/>
</dbReference>
<feature type="domain" description="Alpha-type protein kinase" evidence="7">
    <location>
        <begin position="55"/>
        <end position="314"/>
    </location>
</feature>
<sequence length="314" mass="34951">MPPRFDRFGYGGLFGGSGEGGGDPPRRKFNVNPGAAVPERQPRPYEKKAPEGKKKFNVNPRGYGAKPSNPPRPPLTRGVSQQGDNKCTPKYCRRNQSDQAFFGEKIIAKGSAKGARLGRYTDGTRKDQKCIGKGFLAGNKKPGSRQLKEEINILNIAQILIDGFNDERVIPYKVLLNRFEIWDARIAKGGFQASSSDLRRDGDFLMMVEPFIENYEKWMTNLDAPKPKGNKYDAIQALSHWSYHATDGQYMICDLQGGIVERDKYGRKQETTWYISDPVIMTRRSGGLGGFDFGTEGMIKFLGADHGGGGTLRQ</sequence>
<evidence type="ECO:0000313" key="8">
    <source>
        <dbReference type="EMBL" id="CAG8978134.1"/>
    </source>
</evidence>
<keyword evidence="1" id="KW-0723">Serine/threonine-protein kinase</keyword>
<keyword evidence="2" id="KW-0808">Transferase</keyword>
<dbReference type="OrthoDB" id="301415at2759"/>
<feature type="compositionally biased region" description="Gly residues" evidence="6">
    <location>
        <begin position="9"/>
        <end position="23"/>
    </location>
</feature>
<accession>A0A9N9Q7M2</accession>
<protein>
    <recommendedName>
        <fullName evidence="7">Alpha-type protein kinase domain-containing protein</fullName>
    </recommendedName>
</protein>
<dbReference type="PANTHER" id="PTHR45992">
    <property type="entry name" value="EUKARYOTIC ELONGATION FACTOR 2 KINASE-RELATED"/>
    <property type="match status" value="1"/>
</dbReference>
<dbReference type="Proteomes" id="UP000701801">
    <property type="component" value="Unassembled WGS sequence"/>
</dbReference>
<evidence type="ECO:0000256" key="1">
    <source>
        <dbReference type="ARBA" id="ARBA00022527"/>
    </source>
</evidence>
<evidence type="ECO:0000256" key="2">
    <source>
        <dbReference type="ARBA" id="ARBA00022679"/>
    </source>
</evidence>
<dbReference type="InterPro" id="IPR004166">
    <property type="entry name" value="a-kinase_dom"/>
</dbReference>
<evidence type="ECO:0000313" key="9">
    <source>
        <dbReference type="Proteomes" id="UP000701801"/>
    </source>
</evidence>
<evidence type="ECO:0000259" key="7">
    <source>
        <dbReference type="PROSITE" id="PS51158"/>
    </source>
</evidence>
<dbReference type="AlphaFoldDB" id="A0A9N9Q7M2"/>
<keyword evidence="4" id="KW-0418">Kinase</keyword>
<feature type="region of interest" description="Disordered" evidence="6">
    <location>
        <begin position="1"/>
        <end position="91"/>
    </location>
</feature>
<feature type="compositionally biased region" description="Basic and acidic residues" evidence="6">
    <location>
        <begin position="40"/>
        <end position="54"/>
    </location>
</feature>
<dbReference type="InterPro" id="IPR051852">
    <property type="entry name" value="Alpha-type_PK"/>
</dbReference>
<dbReference type="Gene3D" id="3.20.200.10">
    <property type="entry name" value="MHCK/EF2 kinase"/>
    <property type="match status" value="1"/>
</dbReference>
<dbReference type="PANTHER" id="PTHR45992:SF11">
    <property type="entry name" value="ALPHA-TYPE PROTEIN KINASE DOMAIN-CONTAINING PROTEIN"/>
    <property type="match status" value="1"/>
</dbReference>
<evidence type="ECO:0000256" key="5">
    <source>
        <dbReference type="ARBA" id="ARBA00022840"/>
    </source>
</evidence>
<keyword evidence="5" id="KW-0067">ATP-binding</keyword>
<reference evidence="8" key="1">
    <citation type="submission" date="2021-07" db="EMBL/GenBank/DDBJ databases">
        <authorList>
            <person name="Durling M."/>
        </authorList>
    </citation>
    <scope>NUCLEOTIDE SEQUENCE</scope>
</reference>
<evidence type="ECO:0000256" key="3">
    <source>
        <dbReference type="ARBA" id="ARBA00022741"/>
    </source>
</evidence>
<keyword evidence="3" id="KW-0547">Nucleotide-binding</keyword>
<comment type="caution">
    <text evidence="8">The sequence shown here is derived from an EMBL/GenBank/DDBJ whole genome shotgun (WGS) entry which is preliminary data.</text>
</comment>
<dbReference type="SMART" id="SM00811">
    <property type="entry name" value="Alpha_kinase"/>
    <property type="match status" value="1"/>
</dbReference>
<evidence type="ECO:0000256" key="4">
    <source>
        <dbReference type="ARBA" id="ARBA00022777"/>
    </source>
</evidence>
<name>A0A9N9Q7M2_9HELO</name>
<dbReference type="InterPro" id="IPR011009">
    <property type="entry name" value="Kinase-like_dom_sf"/>
</dbReference>
<evidence type="ECO:0000256" key="6">
    <source>
        <dbReference type="SAM" id="MobiDB-lite"/>
    </source>
</evidence>
<organism evidence="8 9">
    <name type="scientific">Hymenoscyphus albidus</name>
    <dbReference type="NCBI Taxonomy" id="595503"/>
    <lineage>
        <taxon>Eukaryota</taxon>
        <taxon>Fungi</taxon>
        <taxon>Dikarya</taxon>
        <taxon>Ascomycota</taxon>
        <taxon>Pezizomycotina</taxon>
        <taxon>Leotiomycetes</taxon>
        <taxon>Helotiales</taxon>
        <taxon>Helotiaceae</taxon>
        <taxon>Hymenoscyphus</taxon>
    </lineage>
</organism>
<dbReference type="Pfam" id="PF02816">
    <property type="entry name" value="Alpha_kinase"/>
    <property type="match status" value="1"/>
</dbReference>
<gene>
    <name evidence="8" type="ORF">HYALB_00013017</name>
</gene>
<proteinExistence type="predicted"/>
<keyword evidence="9" id="KW-1185">Reference proteome</keyword>
<dbReference type="SUPFAM" id="SSF56112">
    <property type="entry name" value="Protein kinase-like (PK-like)"/>
    <property type="match status" value="1"/>
</dbReference>
<dbReference type="PROSITE" id="PS51158">
    <property type="entry name" value="ALPHA_KINASE"/>
    <property type="match status" value="1"/>
</dbReference>
<dbReference type="EMBL" id="CAJVRM010000241">
    <property type="protein sequence ID" value="CAG8978134.1"/>
    <property type="molecule type" value="Genomic_DNA"/>
</dbReference>
<dbReference type="GO" id="GO:0004674">
    <property type="term" value="F:protein serine/threonine kinase activity"/>
    <property type="evidence" value="ECO:0007669"/>
    <property type="project" value="UniProtKB-KW"/>
</dbReference>